<protein>
    <submittedName>
        <fullName evidence="5">Amino acid adenylation domain-containing protein</fullName>
    </submittedName>
</protein>
<feature type="region of interest" description="Disordered" evidence="3">
    <location>
        <begin position="21"/>
        <end position="76"/>
    </location>
</feature>
<reference evidence="6" key="1">
    <citation type="submission" date="2011-06" db="EMBL/GenBank/DDBJ databases">
        <title>Complete genome sequence of Paenibacillus mucilaginosus KNP414.</title>
        <authorList>
            <person name="Wang J."/>
            <person name="Hu S."/>
            <person name="Hu X."/>
            <person name="Zhang B."/>
            <person name="Dong D."/>
            <person name="Zhang S."/>
            <person name="Zhao K."/>
            <person name="Wu D."/>
        </authorList>
    </citation>
    <scope>NUCLEOTIDE SEQUENCE [LARGE SCALE GENOMIC DNA]</scope>
    <source>
        <strain evidence="6">KNP414</strain>
    </source>
</reference>
<dbReference type="Proteomes" id="UP000006620">
    <property type="component" value="Chromosome"/>
</dbReference>
<dbReference type="EMBL" id="CP002869">
    <property type="protein sequence ID" value="AEI43699.1"/>
    <property type="molecule type" value="Genomic_DNA"/>
</dbReference>
<dbReference type="Pfam" id="PF00296">
    <property type="entry name" value="Bac_luciferase"/>
    <property type="match status" value="1"/>
</dbReference>
<evidence type="ECO:0000256" key="1">
    <source>
        <dbReference type="ARBA" id="ARBA00023002"/>
    </source>
</evidence>
<evidence type="ECO:0000256" key="3">
    <source>
        <dbReference type="SAM" id="MobiDB-lite"/>
    </source>
</evidence>
<accession>F8F9L0</accession>
<dbReference type="PANTHER" id="PTHR30137:SF8">
    <property type="entry name" value="BLR5498 PROTEIN"/>
    <property type="match status" value="1"/>
</dbReference>
<dbReference type="InterPro" id="IPR011251">
    <property type="entry name" value="Luciferase-like_dom"/>
</dbReference>
<gene>
    <name evidence="5" type="ordered locus">KNP414_05175</name>
</gene>
<keyword evidence="1" id="KW-0560">Oxidoreductase</keyword>
<proteinExistence type="predicted"/>
<dbReference type="PATRIC" id="fig|1036673.3.peg.4788"/>
<dbReference type="PANTHER" id="PTHR30137">
    <property type="entry name" value="LUCIFERASE-LIKE MONOOXYGENASE"/>
    <property type="match status" value="1"/>
</dbReference>
<feature type="domain" description="Luciferase-like" evidence="4">
    <location>
        <begin position="87"/>
        <end position="397"/>
    </location>
</feature>
<dbReference type="InterPro" id="IPR036661">
    <property type="entry name" value="Luciferase-like_sf"/>
</dbReference>
<dbReference type="InterPro" id="IPR024011">
    <property type="entry name" value="Biosynth_lucif-like_mOase_dom"/>
</dbReference>
<dbReference type="RefSeq" id="WP_013918852.1">
    <property type="nucleotide sequence ID" value="NC_015690.1"/>
</dbReference>
<dbReference type="AlphaFoldDB" id="F8F9L0"/>
<dbReference type="CDD" id="cd00347">
    <property type="entry name" value="Flavin_utilizing_monoxygenases"/>
    <property type="match status" value="1"/>
</dbReference>
<keyword evidence="2" id="KW-0503">Monooxygenase</keyword>
<dbReference type="GO" id="GO:0005829">
    <property type="term" value="C:cytosol"/>
    <property type="evidence" value="ECO:0007669"/>
    <property type="project" value="TreeGrafter"/>
</dbReference>
<dbReference type="GO" id="GO:0004497">
    <property type="term" value="F:monooxygenase activity"/>
    <property type="evidence" value="ECO:0007669"/>
    <property type="project" value="UniProtKB-KW"/>
</dbReference>
<evidence type="ECO:0000256" key="2">
    <source>
        <dbReference type="ARBA" id="ARBA00023033"/>
    </source>
</evidence>
<dbReference type="HOGENOM" id="CLU_027853_3_5_9"/>
<dbReference type="Gene3D" id="3.20.20.30">
    <property type="entry name" value="Luciferase-like domain"/>
    <property type="match status" value="1"/>
</dbReference>
<sequence>MSELEKKLAALSPEQRRLLEQRLKQKAAGERTPPQETADVLTDGATGRLQEMPGKAAADETGGTAPSGNPVGSGSGPGEGMQFSLIFFSGDGSSTAGDKYRLLIESAKFADRHGFSAVWTPERHFQAIGGLYPNPSVLSAGLATITSRIQLRAGSVVLPLHHPLRVAEEWSVVDNLSQGRVAISVATGWHPADFVLNPDIYEDRKQIMFDNLDLIRRLWRGESARFKDIAGGEAEVKVLPRPVQPELPIFCTASGNPATWIKAGELGVNILCSLANHPADALKERIELYRSKRREHGHDPDAGIVSVMLHTYVGETDSGVKEQVRGPLRDYLGTFLGQYDTLNPYKDDNAAVKDVLDNEKESLITFAFEKYFQMSSLMGSKQKCAKMIERLQKLGVNEVACLLDFGLEFEQIMQGLEHLNELKSWFTPVQETVSV</sequence>
<evidence type="ECO:0000259" key="4">
    <source>
        <dbReference type="Pfam" id="PF00296"/>
    </source>
</evidence>
<evidence type="ECO:0000313" key="6">
    <source>
        <dbReference type="Proteomes" id="UP000006620"/>
    </source>
</evidence>
<dbReference type="GO" id="GO:0016705">
    <property type="term" value="F:oxidoreductase activity, acting on paired donors, with incorporation or reduction of molecular oxygen"/>
    <property type="evidence" value="ECO:0007669"/>
    <property type="project" value="InterPro"/>
</dbReference>
<dbReference type="NCBIfam" id="TIGR04020">
    <property type="entry name" value="seco_metab_LLM"/>
    <property type="match status" value="1"/>
</dbReference>
<dbReference type="SUPFAM" id="SSF51679">
    <property type="entry name" value="Bacterial luciferase-like"/>
    <property type="match status" value="1"/>
</dbReference>
<organism evidence="5 6">
    <name type="scientific">Paenibacillus mucilaginosus (strain KNP414)</name>
    <dbReference type="NCBI Taxonomy" id="1036673"/>
    <lineage>
        <taxon>Bacteria</taxon>
        <taxon>Bacillati</taxon>
        <taxon>Bacillota</taxon>
        <taxon>Bacilli</taxon>
        <taxon>Bacillales</taxon>
        <taxon>Paenibacillaceae</taxon>
        <taxon>Paenibacillus</taxon>
    </lineage>
</organism>
<dbReference type="InterPro" id="IPR050766">
    <property type="entry name" value="Bact_Lucif_Oxidored"/>
</dbReference>
<reference evidence="5 6" key="2">
    <citation type="journal article" date="2013" name="Genome Announc.">
        <title>Genome Sequence of Growth-Improving Paenibacillus mucilaginosus Strain KNP414.</title>
        <authorList>
            <person name="Lu J.J."/>
            <person name="Wang J.F."/>
            <person name="Hu X.F."/>
        </authorList>
    </citation>
    <scope>NUCLEOTIDE SEQUENCE [LARGE SCALE GENOMIC DNA]</scope>
    <source>
        <strain evidence="5 6">KNP414</strain>
    </source>
</reference>
<dbReference type="KEGG" id="pms:KNP414_05175"/>
<evidence type="ECO:0000313" key="5">
    <source>
        <dbReference type="EMBL" id="AEI43699.1"/>
    </source>
</evidence>
<name>F8F9L0_PAEMK</name>